<reference evidence="2" key="1">
    <citation type="journal article" date="2002" name="Nature">
        <title>The genome sequence and structure of rice chromosome 1.</title>
        <authorList>
            <person name="Sasaki T."/>
            <person name="Matsumoto T."/>
            <person name="Yamamoto K."/>
            <person name="Sakata K."/>
            <person name="Baba T."/>
            <person name="Katayose Y."/>
            <person name="Wu J."/>
            <person name="Niimura Y."/>
            <person name="Cheng Z."/>
            <person name="Nagamura Y."/>
            <person name="Antonio B.A."/>
            <person name="Kanamori H."/>
            <person name="Hosokawa S."/>
            <person name="Masukawa M."/>
            <person name="Arikawa K."/>
            <person name="Chiden Y."/>
            <person name="Hayashi M."/>
            <person name="Okamoto M."/>
            <person name="Ando T."/>
            <person name="Aoki H."/>
            <person name="Arita K."/>
            <person name="Hamada M."/>
            <person name="Harada C."/>
            <person name="Hijishita S."/>
            <person name="Honda M."/>
            <person name="Ichikawa Y."/>
            <person name="Idonuma A."/>
            <person name="Iijima M."/>
            <person name="Ikeda M."/>
            <person name="Ikeno M."/>
            <person name="Itoh S."/>
            <person name="Itoh T."/>
            <person name="Itoh Y."/>
            <person name="Itoh Y."/>
            <person name="Iwabuchi A."/>
            <person name="Kamiya K."/>
            <person name="Karasawa W."/>
            <person name="Katagiri S."/>
            <person name="Kikuta A."/>
            <person name="Kobayashi N."/>
            <person name="Kono I."/>
            <person name="Machita K."/>
            <person name="Maehara T."/>
            <person name="Mizuno H."/>
            <person name="Mizubayashi T."/>
            <person name="Mukai Y."/>
            <person name="Nagasaki H."/>
            <person name="Nakashima M."/>
            <person name="Nakama Y."/>
            <person name="Nakamichi Y."/>
            <person name="Nakamura M."/>
            <person name="Namiki N."/>
            <person name="Negishi M."/>
            <person name="Ohta I."/>
            <person name="Ono N."/>
            <person name="Saji S."/>
            <person name="Sakai K."/>
            <person name="Shibata M."/>
            <person name="Shimokawa T."/>
            <person name="Shomura A."/>
            <person name="Song J."/>
            <person name="Takazaki Y."/>
            <person name="Terasawa K."/>
            <person name="Tsuji K."/>
            <person name="Waki K."/>
            <person name="Yamagata H."/>
            <person name="Yamane H."/>
            <person name="Yoshiki S."/>
            <person name="Yoshihara R."/>
            <person name="Yukawa K."/>
            <person name="Zhong H."/>
            <person name="Iwama H."/>
            <person name="Endo T."/>
            <person name="Ito H."/>
            <person name="Hahn J.H."/>
            <person name="Kim H.I."/>
            <person name="Eun M.Y."/>
            <person name="Yano M."/>
            <person name="Jiang J."/>
            <person name="Gojobori T."/>
        </authorList>
    </citation>
    <scope>NUCLEOTIDE SEQUENCE [LARGE SCALE GENOMIC DNA]</scope>
</reference>
<organism evidence="2">
    <name type="scientific">Oryza sativa subsp. japonica</name>
    <name type="common">Rice</name>
    <dbReference type="NCBI Taxonomy" id="39947"/>
    <lineage>
        <taxon>Eukaryota</taxon>
        <taxon>Viridiplantae</taxon>
        <taxon>Streptophyta</taxon>
        <taxon>Embryophyta</taxon>
        <taxon>Tracheophyta</taxon>
        <taxon>Spermatophyta</taxon>
        <taxon>Magnoliopsida</taxon>
        <taxon>Liliopsida</taxon>
        <taxon>Poales</taxon>
        <taxon>Poaceae</taxon>
        <taxon>BOP clade</taxon>
        <taxon>Oryzoideae</taxon>
        <taxon>Oryzeae</taxon>
        <taxon>Oryzinae</taxon>
        <taxon>Oryza</taxon>
        <taxon>Oryza sativa</taxon>
    </lineage>
</organism>
<feature type="region of interest" description="Disordered" evidence="1">
    <location>
        <begin position="38"/>
        <end position="96"/>
    </location>
</feature>
<evidence type="ECO:0000313" key="2">
    <source>
        <dbReference type="EMBL" id="BAB21122.1"/>
    </source>
</evidence>
<dbReference type="AlphaFoldDB" id="Q9AX56"/>
<accession>Q9AX56</accession>
<feature type="compositionally biased region" description="Basic residues" evidence="1">
    <location>
        <begin position="59"/>
        <end position="91"/>
    </location>
</feature>
<proteinExistence type="predicted"/>
<dbReference type="EMBL" id="AP002872">
    <property type="protein sequence ID" value="BAB21122.1"/>
    <property type="molecule type" value="Genomic_DNA"/>
</dbReference>
<protein>
    <submittedName>
        <fullName evidence="2">Uncharacterized protein P0416D03.14</fullName>
    </submittedName>
</protein>
<gene>
    <name evidence="2" type="primary">P0416D03.14</name>
</gene>
<sequence>MSVMAGKMDELWIGRMEWCVLECNKNAINFYEGMGEPRRTASGGAEGSGGRTTAGDGRGRRRRVARRGGRRRGGRKRKEATRGGRARRGGARRLGIAGGAADGVELPRSLEKGWQAPVPGAEPAIVLIFNASARLPRRKRQRKRSPSAVVVVAAMSSHRVPSLLARPPRAASLLARLPRAAPPRGGASTK</sequence>
<dbReference type="Proteomes" id="UP000817658">
    <property type="component" value="Chromosome 1"/>
</dbReference>
<evidence type="ECO:0000256" key="1">
    <source>
        <dbReference type="SAM" id="MobiDB-lite"/>
    </source>
</evidence>
<name>Q9AX56_ORYSJ</name>